<keyword evidence="1" id="KW-1133">Transmembrane helix</keyword>
<comment type="caution">
    <text evidence="3">The sequence shown here is derived from an EMBL/GenBank/DDBJ whole genome shotgun (WGS) entry which is preliminary data.</text>
</comment>
<dbReference type="InterPro" id="IPR017853">
    <property type="entry name" value="GH"/>
</dbReference>
<proteinExistence type="predicted"/>
<sequence length="488" mass="55560">MKGIRRVIAVFVMMAMVIGVAPFSGKEVSATDNFRITAPESNSLIGAGHFDIKWTNIETKNVKTYRVYMDKKKVGETTDNKLDCYTTKVAVHSAYVEVEYVDGTSDKTATISFAVSKKGLGLATDMGAKINLKDMKCSWYYNWGNNPSSGSQYQNVEFVPMLWRERNQATIKRKLNGYVESGYKYVLAFNEPDMSKQCNMSVDEVFNLWPAMMNDNINVSSPVTATWPTASEDWFIPFMEKIDADKNLDVDFISIHCYPDGWDGGAEMATWFVTDVVDKAWEKYHKPIWITEFSKRIFSSNAQSAKKTAEFWKAVMPLLDEREYVERYAGFCFNNEATGLWLYKTGKLTEAGEVYRDYGNPKINNDTKNDETTKKPETTTKAQVPIAKNVKLARAKVVKATKSKKSRKVRITLKKVKKATKYQVQISKKKSFKKVLVSKTVKKVKFTFKSRKLSGKTLYVRARAIAYVKKTKISGKWSKVKKVKITGK</sequence>
<protein>
    <recommendedName>
        <fullName evidence="2">Asl1-like glycosyl hydrolase catalytic domain-containing protein</fullName>
    </recommendedName>
</protein>
<dbReference type="RefSeq" id="WP_021952459.1">
    <property type="nucleotide sequence ID" value="NZ_JACOOZ010000001.1"/>
</dbReference>
<organism evidence="3 4">
    <name type="scientific">Eubacterium segne</name>
    <dbReference type="NCBI Taxonomy" id="2763045"/>
    <lineage>
        <taxon>Bacteria</taxon>
        <taxon>Bacillati</taxon>
        <taxon>Bacillota</taxon>
        <taxon>Clostridia</taxon>
        <taxon>Eubacteriales</taxon>
        <taxon>Eubacteriaceae</taxon>
        <taxon>Eubacterium</taxon>
    </lineage>
</organism>
<evidence type="ECO:0000256" key="1">
    <source>
        <dbReference type="SAM" id="Phobius"/>
    </source>
</evidence>
<keyword evidence="4" id="KW-1185">Reference proteome</keyword>
<dbReference type="PANTHER" id="PTHR34154">
    <property type="entry name" value="ALKALI-SENSITIVE LINKAGE PROTEIN 1"/>
    <property type="match status" value="1"/>
</dbReference>
<evidence type="ECO:0000313" key="3">
    <source>
        <dbReference type="EMBL" id="MBC5666409.1"/>
    </source>
</evidence>
<dbReference type="InterPro" id="IPR013783">
    <property type="entry name" value="Ig-like_fold"/>
</dbReference>
<dbReference type="EMBL" id="JACOOZ010000001">
    <property type="protein sequence ID" value="MBC5666409.1"/>
    <property type="molecule type" value="Genomic_DNA"/>
</dbReference>
<dbReference type="Proteomes" id="UP000597877">
    <property type="component" value="Unassembled WGS sequence"/>
</dbReference>
<evidence type="ECO:0000259" key="2">
    <source>
        <dbReference type="Pfam" id="PF11790"/>
    </source>
</evidence>
<reference evidence="3 4" key="1">
    <citation type="submission" date="2020-08" db="EMBL/GenBank/DDBJ databases">
        <title>Genome public.</title>
        <authorList>
            <person name="Liu C."/>
            <person name="Sun Q."/>
        </authorList>
    </citation>
    <scope>NUCLEOTIDE SEQUENCE [LARGE SCALE GENOMIC DNA]</scope>
    <source>
        <strain evidence="3 4">BX4</strain>
    </source>
</reference>
<name>A0ABR7F0B5_9FIRM</name>
<dbReference type="Gene3D" id="3.20.20.80">
    <property type="entry name" value="Glycosidases"/>
    <property type="match status" value="1"/>
</dbReference>
<dbReference type="SUPFAM" id="SSF51445">
    <property type="entry name" value="(Trans)glycosidases"/>
    <property type="match status" value="1"/>
</dbReference>
<dbReference type="InterPro" id="IPR053183">
    <property type="entry name" value="ASL1"/>
</dbReference>
<dbReference type="PANTHER" id="PTHR34154:SF3">
    <property type="entry name" value="ALKALI-SENSITIVE LINKAGE PROTEIN 1"/>
    <property type="match status" value="1"/>
</dbReference>
<accession>A0ABR7F0B5</accession>
<keyword evidence="1" id="KW-0812">Transmembrane</keyword>
<gene>
    <name evidence="3" type="ORF">H8S00_00135</name>
</gene>
<evidence type="ECO:0000313" key="4">
    <source>
        <dbReference type="Proteomes" id="UP000597877"/>
    </source>
</evidence>
<feature type="transmembrane region" description="Helical" evidence="1">
    <location>
        <begin position="7"/>
        <end position="25"/>
    </location>
</feature>
<feature type="domain" description="Asl1-like glycosyl hydrolase catalytic" evidence="2">
    <location>
        <begin position="127"/>
        <end position="355"/>
    </location>
</feature>
<dbReference type="Pfam" id="PF11790">
    <property type="entry name" value="Glyco_hydro_cc"/>
    <property type="match status" value="1"/>
</dbReference>
<dbReference type="InterPro" id="IPR024655">
    <property type="entry name" value="Asl1_glyco_hydro_catalytic"/>
</dbReference>
<keyword evidence="1" id="KW-0472">Membrane</keyword>
<dbReference type="Gene3D" id="2.60.40.10">
    <property type="entry name" value="Immunoglobulins"/>
    <property type="match status" value="1"/>
</dbReference>